<dbReference type="AlphaFoldDB" id="Q2N535"/>
<comment type="similarity">
    <text evidence="1">Belongs to the metallo-dependent hydrolases superfamily. TatD-type hydrolase family.</text>
</comment>
<evidence type="ECO:0000256" key="3">
    <source>
        <dbReference type="ARBA" id="ARBA00022801"/>
    </source>
</evidence>
<evidence type="ECO:0000313" key="5">
    <source>
        <dbReference type="EMBL" id="CAJ13759.1"/>
    </source>
</evidence>
<protein>
    <submittedName>
        <fullName evidence="5">TatD-related deoxyribonuclease</fullName>
    </submittedName>
</protein>
<dbReference type="PIRSF" id="PIRSF005902">
    <property type="entry name" value="DNase_TatD"/>
    <property type="match status" value="1"/>
</dbReference>
<reference evidence="5" key="1">
    <citation type="journal article" date="2007" name="J. Mol. Microbiol. Biotechnol.">
        <title>Analyses of the vrl gene cluster in Desulfococcus multivorans: homologous to the virulence-associated locus of the ovine footrot pathogen Dichelobacter nodosus strain A198.</title>
        <authorList>
            <person name="Knaust F."/>
            <person name="Kube M."/>
            <person name="Reinhardt R."/>
            <person name="Rabus R."/>
        </authorList>
    </citation>
    <scope>NUCLEOTIDE SEQUENCE</scope>
</reference>
<feature type="binding site" evidence="4">
    <location>
        <position position="140"/>
    </location>
    <ligand>
        <name>a divalent metal cation</name>
        <dbReference type="ChEBI" id="CHEBI:60240"/>
        <label>2</label>
    </ligand>
</feature>
<feature type="binding site" evidence="4">
    <location>
        <position position="165"/>
    </location>
    <ligand>
        <name>a divalent metal cation</name>
        <dbReference type="ChEBI" id="CHEBI:60240"/>
        <label>2</label>
    </ligand>
</feature>
<keyword evidence="3" id="KW-0378">Hydrolase</keyword>
<accession>Q2N535</accession>
<dbReference type="InterPro" id="IPR032466">
    <property type="entry name" value="Metal_Hydrolase"/>
</dbReference>
<dbReference type="PROSITE" id="PS01137">
    <property type="entry name" value="TATD_1"/>
    <property type="match status" value="1"/>
</dbReference>
<dbReference type="PATRIC" id="fig|897.4.peg.729"/>
<dbReference type="GO" id="GO:0046872">
    <property type="term" value="F:metal ion binding"/>
    <property type="evidence" value="ECO:0007669"/>
    <property type="project" value="UniProtKB-KW"/>
</dbReference>
<dbReference type="PROSITE" id="PS01091">
    <property type="entry name" value="TATD_3"/>
    <property type="match status" value="1"/>
</dbReference>
<dbReference type="PANTHER" id="PTHR46124">
    <property type="entry name" value="D-AMINOACYL-TRNA DEACYLASE"/>
    <property type="match status" value="1"/>
</dbReference>
<dbReference type="InterPro" id="IPR015991">
    <property type="entry name" value="TatD/YcfH-like"/>
</dbReference>
<evidence type="ECO:0000256" key="4">
    <source>
        <dbReference type="PIRSR" id="PIRSR005902-1"/>
    </source>
</evidence>
<evidence type="ECO:0000256" key="1">
    <source>
        <dbReference type="ARBA" id="ARBA00009275"/>
    </source>
</evidence>
<feature type="binding site" evidence="4">
    <location>
        <position position="216"/>
    </location>
    <ligand>
        <name>a divalent metal cation</name>
        <dbReference type="ChEBI" id="CHEBI:60240"/>
        <label>1</label>
    </ligand>
</feature>
<dbReference type="CDD" id="cd01310">
    <property type="entry name" value="TatD_DNAse"/>
    <property type="match status" value="1"/>
</dbReference>
<feature type="binding site" evidence="4">
    <location>
        <position position="18"/>
    </location>
    <ligand>
        <name>a divalent metal cation</name>
        <dbReference type="ChEBI" id="CHEBI:60240"/>
        <label>1</label>
    </ligand>
</feature>
<dbReference type="GO" id="GO:0016788">
    <property type="term" value="F:hydrolase activity, acting on ester bonds"/>
    <property type="evidence" value="ECO:0007669"/>
    <property type="project" value="InterPro"/>
</dbReference>
<dbReference type="GO" id="GO:0005829">
    <property type="term" value="C:cytosol"/>
    <property type="evidence" value="ECO:0007669"/>
    <property type="project" value="TreeGrafter"/>
</dbReference>
<dbReference type="Gene3D" id="3.20.20.140">
    <property type="entry name" value="Metal-dependent hydrolases"/>
    <property type="match status" value="1"/>
</dbReference>
<organism evidence="5">
    <name type="scientific">Desulfococcus multivorans</name>
    <dbReference type="NCBI Taxonomy" id="897"/>
    <lineage>
        <taxon>Bacteria</taxon>
        <taxon>Pseudomonadati</taxon>
        <taxon>Thermodesulfobacteriota</taxon>
        <taxon>Desulfobacteria</taxon>
        <taxon>Desulfobacterales</taxon>
        <taxon>Desulfococcaceae</taxon>
        <taxon>Desulfococcus</taxon>
    </lineage>
</organism>
<gene>
    <name evidence="5" type="primary">tatD</name>
    <name evidence="5" type="ORF">dmi21</name>
</gene>
<dbReference type="Pfam" id="PF01026">
    <property type="entry name" value="TatD_DNase"/>
    <property type="match status" value="1"/>
</dbReference>
<dbReference type="NCBIfam" id="TIGR00010">
    <property type="entry name" value="YchF/TatD family DNA exonuclease"/>
    <property type="match status" value="1"/>
</dbReference>
<dbReference type="PANTHER" id="PTHR46124:SF2">
    <property type="entry name" value="D-AMINOACYL-TRNA DEACYLASE"/>
    <property type="match status" value="1"/>
</dbReference>
<sequence length="273" mass="30279">MEIHFGKESVLMKLFDSHCHLNDKSYAKDIDQVLGRMADAGVGAAMLVGVNREDSEKAVRLAASSPVLYASVGVHPHDAATCSEETLAALSALAAHPKVRAWGEIGLDFNRMFSPRDVQERWFLRQLETADDLDLPLIFHERDSGGRFLEILKATHGERRRGVVHCFSGNRRELSAYLDMGYHIGITGILTIQQRGAELRALVPAIPMDRLLIETDAPYLTPAPQKNRTRRNEPAFVVSTLLKLAEIRGEDPEVLAAATWNNACRLFGIPLES</sequence>
<proteinExistence type="inferred from homology"/>
<keyword evidence="2 4" id="KW-0479">Metal-binding</keyword>
<dbReference type="KEGG" id="dml:Dmul_06300"/>
<evidence type="ECO:0000256" key="2">
    <source>
        <dbReference type="ARBA" id="ARBA00022723"/>
    </source>
</evidence>
<dbReference type="SUPFAM" id="SSF51556">
    <property type="entry name" value="Metallo-dependent hydrolases"/>
    <property type="match status" value="1"/>
</dbReference>
<dbReference type="InterPro" id="IPR018228">
    <property type="entry name" value="DNase_TatD-rel_CS"/>
</dbReference>
<dbReference type="InterPro" id="IPR001130">
    <property type="entry name" value="TatD-like"/>
</dbReference>
<name>Q2N535_DESML</name>
<dbReference type="GO" id="GO:0004536">
    <property type="term" value="F:DNA nuclease activity"/>
    <property type="evidence" value="ECO:0007669"/>
    <property type="project" value="InterPro"/>
</dbReference>
<feature type="binding site" evidence="4">
    <location>
        <position position="104"/>
    </location>
    <ligand>
        <name>a divalent metal cation</name>
        <dbReference type="ChEBI" id="CHEBI:60240"/>
        <label>1</label>
    </ligand>
</feature>
<feature type="binding site" evidence="4">
    <location>
        <position position="20"/>
    </location>
    <ligand>
        <name>a divalent metal cation</name>
        <dbReference type="ChEBI" id="CHEBI:60240"/>
        <label>1</label>
    </ligand>
</feature>
<dbReference type="EMBL" id="CT009609">
    <property type="protein sequence ID" value="CAJ13759.1"/>
    <property type="molecule type" value="Genomic_DNA"/>
</dbReference>
<dbReference type="FunFam" id="3.20.20.140:FF:000005">
    <property type="entry name" value="TatD family hydrolase"/>
    <property type="match status" value="1"/>
</dbReference>